<dbReference type="SUPFAM" id="SSF52172">
    <property type="entry name" value="CheY-like"/>
    <property type="match status" value="1"/>
</dbReference>
<dbReference type="GO" id="GO:0000160">
    <property type="term" value="P:phosphorelay signal transduction system"/>
    <property type="evidence" value="ECO:0007669"/>
    <property type="project" value="InterPro"/>
</dbReference>
<gene>
    <name evidence="3" type="ORF">C7380_1306</name>
</gene>
<comment type="caution">
    <text evidence="3">The sequence shown here is derived from an EMBL/GenBank/DDBJ whole genome shotgun (WGS) entry which is preliminary data.</text>
</comment>
<organism evidence="3 4">
    <name type="scientific">Oceanotoga teriensis</name>
    <dbReference type="NCBI Taxonomy" id="515440"/>
    <lineage>
        <taxon>Bacteria</taxon>
        <taxon>Thermotogati</taxon>
        <taxon>Thermotogota</taxon>
        <taxon>Thermotogae</taxon>
        <taxon>Petrotogales</taxon>
        <taxon>Petrotogaceae</taxon>
        <taxon>Oceanotoga</taxon>
    </lineage>
</organism>
<comment type="caution">
    <text evidence="1">Lacks conserved residue(s) required for the propagation of feature annotation.</text>
</comment>
<reference evidence="3 4" key="1">
    <citation type="submission" date="2018-05" db="EMBL/GenBank/DDBJ databases">
        <title>Genomic Encyclopedia of Type Strains, Phase IV (KMG-IV): sequencing the most valuable type-strain genomes for metagenomic binning, comparative biology and taxonomic classification.</title>
        <authorList>
            <person name="Goeker M."/>
        </authorList>
    </citation>
    <scope>NUCLEOTIDE SEQUENCE [LARGE SCALE GENOMIC DNA]</scope>
    <source>
        <strain evidence="3 4">DSM 24906</strain>
    </source>
</reference>
<protein>
    <submittedName>
        <fullName evidence="3">Response regulator receiver domain-containing protein</fullName>
    </submittedName>
</protein>
<name>A0AA45C4J8_9BACT</name>
<dbReference type="Gene3D" id="3.40.50.2300">
    <property type="match status" value="1"/>
</dbReference>
<evidence type="ECO:0000259" key="2">
    <source>
        <dbReference type="PROSITE" id="PS50110"/>
    </source>
</evidence>
<evidence type="ECO:0000313" key="3">
    <source>
        <dbReference type="EMBL" id="PWJ86723.1"/>
    </source>
</evidence>
<evidence type="ECO:0000313" key="4">
    <source>
        <dbReference type="Proteomes" id="UP000245921"/>
    </source>
</evidence>
<dbReference type="InterPro" id="IPR011006">
    <property type="entry name" value="CheY-like_superfamily"/>
</dbReference>
<accession>A0AA45C4J8</accession>
<dbReference type="InterPro" id="IPR001789">
    <property type="entry name" value="Sig_transdc_resp-reg_receiver"/>
</dbReference>
<sequence>MNKIEIIIIEEEESVINLYKKLLQNIIEIDFDIKTLSEISEIDNFLENYDPEEKERLSLIISEIEINGKDITEKLEKIKSLFPKTHLYIISNFVTIDRLKKSLKFGVDDWHEKPVTPEEFYGMVKSSIFKYRSLKENYDYLSDLIDELDIENHIQYYSIKNKISKLMYENPNSYQPHLLFYKFYRKKGKDELAQKHYKASNALK</sequence>
<feature type="domain" description="Response regulatory" evidence="2">
    <location>
        <begin position="5"/>
        <end position="128"/>
    </location>
</feature>
<keyword evidence="4" id="KW-1185">Reference proteome</keyword>
<evidence type="ECO:0000256" key="1">
    <source>
        <dbReference type="PROSITE-ProRule" id="PRU00169"/>
    </source>
</evidence>
<dbReference type="Proteomes" id="UP000245921">
    <property type="component" value="Unassembled WGS sequence"/>
</dbReference>
<dbReference type="EMBL" id="QGGI01000030">
    <property type="protein sequence ID" value="PWJ86723.1"/>
    <property type="molecule type" value="Genomic_DNA"/>
</dbReference>
<dbReference type="PROSITE" id="PS50110">
    <property type="entry name" value="RESPONSE_REGULATORY"/>
    <property type="match status" value="1"/>
</dbReference>
<dbReference type="AlphaFoldDB" id="A0AA45C4J8"/>
<proteinExistence type="predicted"/>
<dbReference type="RefSeq" id="WP_109606553.1">
    <property type="nucleotide sequence ID" value="NZ_JAMHJO010000012.1"/>
</dbReference>